<sequence length="281" mass="30812">MTGNAETTLGDLIFDVRVAGPPDGPPVVLLHGFPETARSWTPVARLLVRDGFRVIAPDQRGYSPGARPEGVQHYQLPALAGDIIGLLDDFEIEQAHLVGHDWGAAVAWQTAAHHRDRVSTLTAFSVPHLAAYGWALQEDDDQRERSSYIRLLRMEGKAESVLLEDDARRLRAMFDPSVDPESIDDYVRTLSRPGALTAALNWYRAMTRDLESTPPVQVPTTYVWSTGDSAIGSAAAERCGEFVDADYEFVVLPDVSHWIPEQAPDAAAEAIRRRAGTAAES</sequence>
<dbReference type="Proteomes" id="UP000249091">
    <property type="component" value="Chromosome 1"/>
</dbReference>
<dbReference type="SUPFAM" id="SSF53474">
    <property type="entry name" value="alpha/beta-Hydrolases"/>
    <property type="match status" value="1"/>
</dbReference>
<dbReference type="EMBL" id="LS483468">
    <property type="protein sequence ID" value="SQI29551.1"/>
    <property type="molecule type" value="Genomic_DNA"/>
</dbReference>
<dbReference type="KEGG" id="rcr:NCTC10994_01109"/>
<dbReference type="GO" id="GO:0004301">
    <property type="term" value="F:epoxide hydrolase activity"/>
    <property type="evidence" value="ECO:0007669"/>
    <property type="project" value="UniProtKB-EC"/>
</dbReference>
<evidence type="ECO:0000313" key="3">
    <source>
        <dbReference type="EMBL" id="SQI29551.1"/>
    </source>
</evidence>
<dbReference type="PANTHER" id="PTHR43329">
    <property type="entry name" value="EPOXIDE HYDROLASE"/>
    <property type="match status" value="1"/>
</dbReference>
<keyword evidence="1 3" id="KW-0378">Hydrolase</keyword>
<organism evidence="3 4">
    <name type="scientific">Rhodococcus coprophilus</name>
    <dbReference type="NCBI Taxonomy" id="38310"/>
    <lineage>
        <taxon>Bacteria</taxon>
        <taxon>Bacillati</taxon>
        <taxon>Actinomycetota</taxon>
        <taxon>Actinomycetes</taxon>
        <taxon>Mycobacteriales</taxon>
        <taxon>Nocardiaceae</taxon>
        <taxon>Rhodococcus</taxon>
    </lineage>
</organism>
<dbReference type="Pfam" id="PF00561">
    <property type="entry name" value="Abhydrolase_1"/>
    <property type="match status" value="1"/>
</dbReference>
<dbReference type="EC" id="3.3.2.10" evidence="3"/>
<dbReference type="RefSeq" id="WP_072698911.1">
    <property type="nucleotide sequence ID" value="NZ_JAFBBL010000001.1"/>
</dbReference>
<dbReference type="STRING" id="1219011.GCA_001895045_00827"/>
<gene>
    <name evidence="3" type="ORF">NCTC10994_01109</name>
</gene>
<evidence type="ECO:0000256" key="1">
    <source>
        <dbReference type="ARBA" id="ARBA00022801"/>
    </source>
</evidence>
<evidence type="ECO:0000313" key="4">
    <source>
        <dbReference type="Proteomes" id="UP000249091"/>
    </source>
</evidence>
<dbReference type="PRINTS" id="PR00412">
    <property type="entry name" value="EPOXHYDRLASE"/>
</dbReference>
<dbReference type="InterPro" id="IPR029058">
    <property type="entry name" value="AB_hydrolase_fold"/>
</dbReference>
<dbReference type="InterPro" id="IPR000073">
    <property type="entry name" value="AB_hydrolase_1"/>
</dbReference>
<evidence type="ECO:0000259" key="2">
    <source>
        <dbReference type="Pfam" id="PF00561"/>
    </source>
</evidence>
<reference evidence="3 4" key="1">
    <citation type="submission" date="2018-06" db="EMBL/GenBank/DDBJ databases">
        <authorList>
            <consortium name="Pathogen Informatics"/>
            <person name="Doyle S."/>
        </authorList>
    </citation>
    <scope>NUCLEOTIDE SEQUENCE [LARGE SCALE GENOMIC DNA]</scope>
    <source>
        <strain evidence="3 4">NCTC10994</strain>
    </source>
</reference>
<protein>
    <submittedName>
        <fullName evidence="3">Alpha/beta hydrolase</fullName>
        <ecNumber evidence="3">3.3.2.10</ecNumber>
    </submittedName>
</protein>
<feature type="domain" description="AB hydrolase-1" evidence="2">
    <location>
        <begin position="25"/>
        <end position="263"/>
    </location>
</feature>
<dbReference type="Gene3D" id="3.40.50.1820">
    <property type="entry name" value="alpha/beta hydrolase"/>
    <property type="match status" value="1"/>
</dbReference>
<keyword evidence="4" id="KW-1185">Reference proteome</keyword>
<accession>A0A2X4TR43</accession>
<dbReference type="InterPro" id="IPR000639">
    <property type="entry name" value="Epox_hydrolase-like"/>
</dbReference>
<name>A0A2X4TR43_9NOCA</name>
<dbReference type="AlphaFoldDB" id="A0A2X4TR43"/>
<proteinExistence type="predicted"/>